<evidence type="ECO:0000313" key="9">
    <source>
        <dbReference type="EMBL" id="CAF1111577.1"/>
    </source>
</evidence>
<dbReference type="EMBL" id="CAJNOT010000930">
    <property type="protein sequence ID" value="CAF1111577.1"/>
    <property type="molecule type" value="Genomic_DNA"/>
</dbReference>
<evidence type="ECO:0000313" key="11">
    <source>
        <dbReference type="EMBL" id="CAF1422241.1"/>
    </source>
</evidence>
<keyword evidence="3 5" id="KW-1133">Transmembrane helix</keyword>
<evidence type="ECO:0000313" key="8">
    <source>
        <dbReference type="EMBL" id="CAF1102859.1"/>
    </source>
</evidence>
<gene>
    <name evidence="12" type="ORF">FNK824_LOCUS8687</name>
    <name evidence="13" type="ORF">JBS370_LOCUS23091</name>
    <name evidence="11" type="ORF">JXQ802_LOCUS35923</name>
    <name evidence="14" type="ORF">OTI717_LOCUS26404</name>
    <name evidence="10" type="ORF">PYM288_LOCUS23148</name>
    <name evidence="8" type="ORF">RFH988_LOCUS19410</name>
    <name evidence="7" type="ORF">SEV965_LOCUS12453</name>
    <name evidence="9" type="ORF">ZHD862_LOCUS18144</name>
</gene>
<dbReference type="InterPro" id="IPR052954">
    <property type="entry name" value="GPCR-Ligand_Int"/>
</dbReference>
<protein>
    <recommendedName>
        <fullName evidence="6">G-protein coupled receptors family 1 profile domain-containing protein</fullName>
    </recommendedName>
</protein>
<dbReference type="AlphaFoldDB" id="A0A814PWX2"/>
<dbReference type="Pfam" id="PF00001">
    <property type="entry name" value="7tm_1"/>
    <property type="match status" value="1"/>
</dbReference>
<dbReference type="EMBL" id="CAJNOH010001049">
    <property type="protein sequence ID" value="CAF1168710.1"/>
    <property type="molecule type" value="Genomic_DNA"/>
</dbReference>
<dbReference type="EMBL" id="CAJOBE010000868">
    <property type="protein sequence ID" value="CAF3693732.1"/>
    <property type="molecule type" value="Genomic_DNA"/>
</dbReference>
<feature type="domain" description="G-protein coupled receptors family 1 profile" evidence="6">
    <location>
        <begin position="25"/>
        <end position="282"/>
    </location>
</feature>
<name>A0A814PWX2_9BILA</name>
<evidence type="ECO:0000313" key="12">
    <source>
        <dbReference type="EMBL" id="CAF3693732.1"/>
    </source>
</evidence>
<dbReference type="EMBL" id="CAJNOO010001135">
    <property type="protein sequence ID" value="CAF1102859.1"/>
    <property type="molecule type" value="Genomic_DNA"/>
</dbReference>
<feature type="transmembrane region" description="Helical" evidence="5">
    <location>
        <begin position="184"/>
        <end position="203"/>
    </location>
</feature>
<evidence type="ECO:0000256" key="4">
    <source>
        <dbReference type="ARBA" id="ARBA00023136"/>
    </source>
</evidence>
<keyword evidence="16" id="KW-1185">Reference proteome</keyword>
<evidence type="ECO:0000256" key="5">
    <source>
        <dbReference type="SAM" id="Phobius"/>
    </source>
</evidence>
<feature type="transmembrane region" description="Helical" evidence="5">
    <location>
        <begin position="223"/>
        <end position="240"/>
    </location>
</feature>
<keyword evidence="4 5" id="KW-0472">Membrane</keyword>
<feature type="transmembrane region" description="Helical" evidence="5">
    <location>
        <begin position="45"/>
        <end position="68"/>
    </location>
</feature>
<dbReference type="InterPro" id="IPR000276">
    <property type="entry name" value="GPCR_Rhodpsn"/>
</dbReference>
<dbReference type="Proteomes" id="UP000663889">
    <property type="component" value="Unassembled WGS sequence"/>
</dbReference>
<reference evidence="9" key="1">
    <citation type="submission" date="2021-02" db="EMBL/GenBank/DDBJ databases">
        <authorList>
            <person name="Nowell W R."/>
        </authorList>
    </citation>
    <scope>NUCLEOTIDE SEQUENCE</scope>
</reference>
<dbReference type="EMBL" id="CAJOBD010003346">
    <property type="protein sequence ID" value="CAF3942766.1"/>
    <property type="molecule type" value="Genomic_DNA"/>
</dbReference>
<dbReference type="EMBL" id="CAJNOU010000564">
    <property type="protein sequence ID" value="CAF1033817.1"/>
    <property type="molecule type" value="Genomic_DNA"/>
</dbReference>
<dbReference type="GO" id="GO:0016020">
    <property type="term" value="C:membrane"/>
    <property type="evidence" value="ECO:0007669"/>
    <property type="project" value="UniProtKB-SubCell"/>
</dbReference>
<evidence type="ECO:0000313" key="15">
    <source>
        <dbReference type="Proteomes" id="UP000663864"/>
    </source>
</evidence>
<evidence type="ECO:0000313" key="13">
    <source>
        <dbReference type="EMBL" id="CAF3942766.1"/>
    </source>
</evidence>
<evidence type="ECO:0000259" key="6">
    <source>
        <dbReference type="PROSITE" id="PS50262"/>
    </source>
</evidence>
<keyword evidence="2 5" id="KW-0812">Transmembrane</keyword>
<feature type="transmembrane region" description="Helical" evidence="5">
    <location>
        <begin position="12"/>
        <end position="33"/>
    </location>
</feature>
<dbReference type="SUPFAM" id="SSF81321">
    <property type="entry name" value="Family A G protein-coupled receptor-like"/>
    <property type="match status" value="1"/>
</dbReference>
<dbReference type="Gene3D" id="1.20.1070.10">
    <property type="entry name" value="Rhodopsin 7-helix transmembrane proteins"/>
    <property type="match status" value="1"/>
</dbReference>
<evidence type="ECO:0000313" key="10">
    <source>
        <dbReference type="EMBL" id="CAF1168710.1"/>
    </source>
</evidence>
<dbReference type="GO" id="GO:0004930">
    <property type="term" value="F:G protein-coupled receptor activity"/>
    <property type="evidence" value="ECO:0007669"/>
    <property type="project" value="InterPro"/>
</dbReference>
<dbReference type="Proteomes" id="UP000663874">
    <property type="component" value="Unassembled WGS sequence"/>
</dbReference>
<evidence type="ECO:0000313" key="14">
    <source>
        <dbReference type="EMBL" id="CAF3951434.1"/>
    </source>
</evidence>
<dbReference type="Proteomes" id="UP000663836">
    <property type="component" value="Unassembled WGS sequence"/>
</dbReference>
<evidence type="ECO:0000313" key="7">
    <source>
        <dbReference type="EMBL" id="CAF1033817.1"/>
    </source>
</evidence>
<accession>A0A814PWX2</accession>
<organism evidence="9 15">
    <name type="scientific">Rotaria sordida</name>
    <dbReference type="NCBI Taxonomy" id="392033"/>
    <lineage>
        <taxon>Eukaryota</taxon>
        <taxon>Metazoa</taxon>
        <taxon>Spiralia</taxon>
        <taxon>Gnathifera</taxon>
        <taxon>Rotifera</taxon>
        <taxon>Eurotatoria</taxon>
        <taxon>Bdelloidea</taxon>
        <taxon>Philodinida</taxon>
        <taxon>Philodinidae</taxon>
        <taxon>Rotaria</taxon>
    </lineage>
</organism>
<feature type="transmembrane region" description="Helical" evidence="5">
    <location>
        <begin position="88"/>
        <end position="106"/>
    </location>
</feature>
<feature type="transmembrane region" description="Helical" evidence="5">
    <location>
        <begin position="260"/>
        <end position="283"/>
    </location>
</feature>
<evidence type="ECO:0000256" key="3">
    <source>
        <dbReference type="ARBA" id="ARBA00022989"/>
    </source>
</evidence>
<dbReference type="Proteomes" id="UP000663864">
    <property type="component" value="Unassembled WGS sequence"/>
</dbReference>
<proteinExistence type="predicted"/>
<dbReference type="InterPro" id="IPR017452">
    <property type="entry name" value="GPCR_Rhodpsn_7TM"/>
</dbReference>
<dbReference type="EMBL" id="CAJNOL010001809">
    <property type="protein sequence ID" value="CAF1422241.1"/>
    <property type="molecule type" value="Genomic_DNA"/>
</dbReference>
<evidence type="ECO:0000256" key="2">
    <source>
        <dbReference type="ARBA" id="ARBA00022692"/>
    </source>
</evidence>
<evidence type="ECO:0000313" key="16">
    <source>
        <dbReference type="Proteomes" id="UP000663870"/>
    </source>
</evidence>
<dbReference type="EMBL" id="CAJOAX010005530">
    <property type="protein sequence ID" value="CAF3951434.1"/>
    <property type="molecule type" value="Genomic_DNA"/>
</dbReference>
<sequence>MSATSISSAIGMYGYVVTFSLGLIGHSCSLLTFSQRQLRSTSTTLLFFNITIFDMLYLFMSLYDFFLINLGLPQLSPYYISLCRFRTFIINFVQTISPWLLVFIAFDRVIRARLPHRTKQLCTKKNVIIILLMTILCTIAFNSHVLQSSFTVAFPFSHVICGPSHENLTDYGIFYYFTWPVLQIWINILIPALLMIACLIIVYQKVRSVAMVRHNQQLQNQMILLMLSKIILFLICTLPYGTYRMLTIYLVDEQNVTKYYTFFIITAVLTIFLNANFSLAFYIHCLTSTLFRQTFFNTIKNCIRQRRRQATVQPAVCTIAPK</sequence>
<dbReference type="Proteomes" id="UP000663854">
    <property type="component" value="Unassembled WGS sequence"/>
</dbReference>
<dbReference type="Proteomes" id="UP000663870">
    <property type="component" value="Unassembled WGS sequence"/>
</dbReference>
<dbReference type="Proteomes" id="UP000663882">
    <property type="component" value="Unassembled WGS sequence"/>
</dbReference>
<dbReference type="OrthoDB" id="10033446at2759"/>
<dbReference type="PANTHER" id="PTHR46641">
    <property type="entry name" value="FMRFAMIDE RECEPTOR-RELATED"/>
    <property type="match status" value="1"/>
</dbReference>
<feature type="transmembrane region" description="Helical" evidence="5">
    <location>
        <begin position="127"/>
        <end position="146"/>
    </location>
</feature>
<comment type="subcellular location">
    <subcellularLocation>
        <location evidence="1">Membrane</location>
    </subcellularLocation>
</comment>
<dbReference type="PROSITE" id="PS50262">
    <property type="entry name" value="G_PROTEIN_RECEP_F1_2"/>
    <property type="match status" value="1"/>
</dbReference>
<evidence type="ECO:0000256" key="1">
    <source>
        <dbReference type="ARBA" id="ARBA00004370"/>
    </source>
</evidence>
<comment type="caution">
    <text evidence="9">The sequence shown here is derived from an EMBL/GenBank/DDBJ whole genome shotgun (WGS) entry which is preliminary data.</text>
</comment>
<dbReference type="Proteomes" id="UP000663823">
    <property type="component" value="Unassembled WGS sequence"/>
</dbReference>